<dbReference type="InterPro" id="IPR030678">
    <property type="entry name" value="Peptide/Ni-bd"/>
</dbReference>
<reference evidence="4 5" key="1">
    <citation type="submission" date="2018-06" db="EMBL/GenBank/DDBJ databases">
        <title>Comparative genomics of rhizobia nodulating Arachis hypogaea in China.</title>
        <authorList>
            <person name="Li Y."/>
        </authorList>
    </citation>
    <scope>NUCLEOTIDE SEQUENCE [LARGE SCALE GENOMIC DNA]</scope>
    <source>
        <strain evidence="4 5">CCBAU 51658</strain>
    </source>
</reference>
<evidence type="ECO:0000256" key="2">
    <source>
        <dbReference type="ARBA" id="ARBA00005695"/>
    </source>
</evidence>
<evidence type="ECO:0000259" key="3">
    <source>
        <dbReference type="Pfam" id="PF00496"/>
    </source>
</evidence>
<dbReference type="Gene3D" id="3.40.190.10">
    <property type="entry name" value="Periplasmic binding protein-like II"/>
    <property type="match status" value="1"/>
</dbReference>
<protein>
    <submittedName>
        <fullName evidence="4">Peptide ABC transporter substrate-binding protein</fullName>
    </submittedName>
</protein>
<dbReference type="InterPro" id="IPR000914">
    <property type="entry name" value="SBP_5_dom"/>
</dbReference>
<gene>
    <name evidence="4" type="ORF">XH86_08720</name>
</gene>
<dbReference type="Gene3D" id="3.10.105.10">
    <property type="entry name" value="Dipeptide-binding Protein, Domain 3"/>
    <property type="match status" value="1"/>
</dbReference>
<sequence length="615" mass="67733">MQHDGFQPVTTVLVAGGGHLMDENDIRGFIAEVKQGTLSRRSFIQAMGAVGIAAPLASQILLWNDVAMADATLAYKPTKAGGGGPLRMLVWQAPTLLNPHFALGTKDQVASRVFFEPLAGWDREGNLIPCLAAEVPTKANGGLSADGTSVIWKLKQGVKWHDGKPFTADDVVFTWAYAADLATAAYTTGSYQNITVEKIDDYTVKVIFKAPTPFWADPFVGSVGQILPKHHFADYAGAKSRDAPGNLKPVGTGPYKFVEFKPGDLVRAERNPDYHVKNQPYFDTFEIKGGGDAVSAARAVLQTGEYDYAWNLLVEDEILKRMEAGGKGKVEFTTAGGVEFMILNTTDPWTEVDGERSNAKTKHPTLSDPAVRRAINLLIDRDGIQKFIYGRAAVATASFVNQPTQFKSPKLAYEFNIDKANKILDVAGWKMGADGIREKDGKKLKYVFQTSTNAPRQKTQAIVKQACQKAGIEIELKSVTASVFFSSDVGNPDTYSKFYCDMEMYNTTMPQPDPERFLNQCVSWEIASKDNKWLGRNVSRWSDPEADKAYKAAQQELDPVKRAALLIKVNEIFCEADVFLPLLSRYIVGGAVNNLMTDISGWDVTTWNLGSWYRS</sequence>
<dbReference type="InterPro" id="IPR006311">
    <property type="entry name" value="TAT_signal"/>
</dbReference>
<evidence type="ECO:0000313" key="4">
    <source>
        <dbReference type="EMBL" id="QOZ58807.1"/>
    </source>
</evidence>
<dbReference type="Proteomes" id="UP000593880">
    <property type="component" value="Chromosome"/>
</dbReference>
<name>A0ABX6UC73_9BRAD</name>
<dbReference type="PANTHER" id="PTHR30290:SF65">
    <property type="entry name" value="MONOACYL PHOSPHATIDYLINOSITOL TETRAMANNOSIDE-BINDING PROTEIN LPQW-RELATED"/>
    <property type="match status" value="1"/>
</dbReference>
<comment type="subcellular location">
    <subcellularLocation>
        <location evidence="1">Periplasm</location>
    </subcellularLocation>
</comment>
<dbReference type="EMBL" id="CP030057">
    <property type="protein sequence ID" value="QOZ58807.1"/>
    <property type="molecule type" value="Genomic_DNA"/>
</dbReference>
<keyword evidence="5" id="KW-1185">Reference proteome</keyword>
<evidence type="ECO:0000313" key="5">
    <source>
        <dbReference type="Proteomes" id="UP000593880"/>
    </source>
</evidence>
<dbReference type="CDD" id="cd08513">
    <property type="entry name" value="PBP2_thermophilic_Hb8_like"/>
    <property type="match status" value="1"/>
</dbReference>
<evidence type="ECO:0000256" key="1">
    <source>
        <dbReference type="ARBA" id="ARBA00004418"/>
    </source>
</evidence>
<dbReference type="Pfam" id="PF00496">
    <property type="entry name" value="SBP_bac_5"/>
    <property type="match status" value="1"/>
</dbReference>
<dbReference type="PANTHER" id="PTHR30290">
    <property type="entry name" value="PERIPLASMIC BINDING COMPONENT OF ABC TRANSPORTER"/>
    <property type="match status" value="1"/>
</dbReference>
<feature type="domain" description="Solute-binding protein family 5" evidence="3">
    <location>
        <begin position="129"/>
        <end position="523"/>
    </location>
</feature>
<accession>A0ABX6UC73</accession>
<dbReference type="PROSITE" id="PS51318">
    <property type="entry name" value="TAT"/>
    <property type="match status" value="1"/>
</dbReference>
<proteinExistence type="inferred from homology"/>
<dbReference type="PIRSF" id="PIRSF002741">
    <property type="entry name" value="MppA"/>
    <property type="match status" value="1"/>
</dbReference>
<dbReference type="InterPro" id="IPR039424">
    <property type="entry name" value="SBP_5"/>
</dbReference>
<dbReference type="SUPFAM" id="SSF53850">
    <property type="entry name" value="Periplasmic binding protein-like II"/>
    <property type="match status" value="1"/>
</dbReference>
<comment type="similarity">
    <text evidence="2">Belongs to the bacterial solute-binding protein 5 family.</text>
</comment>
<organism evidence="4 5">
    <name type="scientific">Bradyrhizobium guangdongense</name>
    <dbReference type="NCBI Taxonomy" id="1325090"/>
    <lineage>
        <taxon>Bacteria</taxon>
        <taxon>Pseudomonadati</taxon>
        <taxon>Pseudomonadota</taxon>
        <taxon>Alphaproteobacteria</taxon>
        <taxon>Hyphomicrobiales</taxon>
        <taxon>Nitrobacteraceae</taxon>
        <taxon>Bradyrhizobium</taxon>
    </lineage>
</organism>